<evidence type="ECO:0000256" key="6">
    <source>
        <dbReference type="ARBA" id="ARBA00022741"/>
    </source>
</evidence>
<comment type="caution">
    <text evidence="14">The sequence shown here is derived from an EMBL/GenBank/DDBJ whole genome shotgun (WGS) entry which is preliminary data.</text>
</comment>
<dbReference type="PROSITE" id="PS50846">
    <property type="entry name" value="HMA_2"/>
    <property type="match status" value="1"/>
</dbReference>
<dbReference type="Gene3D" id="3.40.50.1000">
    <property type="entry name" value="HAD superfamily/HAD-like"/>
    <property type="match status" value="1"/>
</dbReference>
<dbReference type="InterPro" id="IPR023299">
    <property type="entry name" value="ATPase_P-typ_cyto_dom_N"/>
</dbReference>
<dbReference type="OrthoDB" id="1488806at2"/>
<dbReference type="SUPFAM" id="SSF81653">
    <property type="entry name" value="Calcium ATPase, transduction domain A"/>
    <property type="match status" value="1"/>
</dbReference>
<feature type="transmembrane region" description="Helical" evidence="11">
    <location>
        <begin position="204"/>
        <end position="223"/>
    </location>
</feature>
<dbReference type="InterPro" id="IPR001757">
    <property type="entry name" value="P_typ_ATPase"/>
</dbReference>
<feature type="transmembrane region" description="Helical" evidence="11">
    <location>
        <begin position="385"/>
        <end position="408"/>
    </location>
</feature>
<keyword evidence="6 11" id="KW-0547">Nucleotide-binding</keyword>
<dbReference type="PROSITE" id="PS01047">
    <property type="entry name" value="HMA_1"/>
    <property type="match status" value="1"/>
</dbReference>
<accession>A0A418PSS5</accession>
<dbReference type="RefSeq" id="WP_119477860.1">
    <property type="nucleotide sequence ID" value="NZ_QXML01000004.1"/>
</dbReference>
<evidence type="ECO:0000256" key="10">
    <source>
        <dbReference type="ARBA" id="ARBA00023136"/>
    </source>
</evidence>
<dbReference type="CDD" id="cd00371">
    <property type="entry name" value="HMA"/>
    <property type="match status" value="1"/>
</dbReference>
<proteinExistence type="inferred from homology"/>
<dbReference type="InterPro" id="IPR036163">
    <property type="entry name" value="HMA_dom_sf"/>
</dbReference>
<feature type="compositionally biased region" description="Low complexity" evidence="12">
    <location>
        <begin position="463"/>
        <end position="477"/>
    </location>
</feature>
<dbReference type="PRINTS" id="PR00119">
    <property type="entry name" value="CATATPASE"/>
</dbReference>
<feature type="transmembrane region" description="Helical" evidence="11">
    <location>
        <begin position="138"/>
        <end position="157"/>
    </location>
</feature>
<dbReference type="GO" id="GO:0005507">
    <property type="term" value="F:copper ion binding"/>
    <property type="evidence" value="ECO:0007669"/>
    <property type="project" value="TreeGrafter"/>
</dbReference>
<keyword evidence="8" id="KW-1278">Translocase</keyword>
<dbReference type="AlphaFoldDB" id="A0A418PSS5"/>
<dbReference type="PANTHER" id="PTHR43520">
    <property type="entry name" value="ATP7, ISOFORM B"/>
    <property type="match status" value="1"/>
</dbReference>
<evidence type="ECO:0000256" key="7">
    <source>
        <dbReference type="ARBA" id="ARBA00022840"/>
    </source>
</evidence>
<dbReference type="InterPro" id="IPR017969">
    <property type="entry name" value="Heavy-metal-associated_CS"/>
</dbReference>
<dbReference type="Gene3D" id="2.70.150.10">
    <property type="entry name" value="Calcium-transporting ATPase, cytoplasmic transduction domain A"/>
    <property type="match status" value="1"/>
</dbReference>
<evidence type="ECO:0000256" key="2">
    <source>
        <dbReference type="ARBA" id="ARBA00006024"/>
    </source>
</evidence>
<dbReference type="InterPro" id="IPR023298">
    <property type="entry name" value="ATPase_P-typ_TM_dom_sf"/>
</dbReference>
<dbReference type="PANTHER" id="PTHR43520:SF8">
    <property type="entry name" value="P-TYPE CU(+) TRANSPORTER"/>
    <property type="match status" value="1"/>
</dbReference>
<dbReference type="SUPFAM" id="SSF55008">
    <property type="entry name" value="HMA, heavy metal-associated domain"/>
    <property type="match status" value="1"/>
</dbReference>
<dbReference type="NCBIfam" id="TIGR01494">
    <property type="entry name" value="ATPase_P-type"/>
    <property type="match status" value="2"/>
</dbReference>
<evidence type="ECO:0000313" key="14">
    <source>
        <dbReference type="EMBL" id="RIW15924.1"/>
    </source>
</evidence>
<dbReference type="Proteomes" id="UP000283522">
    <property type="component" value="Unassembled WGS sequence"/>
</dbReference>
<evidence type="ECO:0000256" key="12">
    <source>
        <dbReference type="SAM" id="MobiDB-lite"/>
    </source>
</evidence>
<feature type="domain" description="HMA" evidence="13">
    <location>
        <begin position="24"/>
        <end position="89"/>
    </location>
</feature>
<dbReference type="SUPFAM" id="SSF81665">
    <property type="entry name" value="Calcium ATPase, transmembrane domain M"/>
    <property type="match status" value="1"/>
</dbReference>
<comment type="similarity">
    <text evidence="2 11">Belongs to the cation transport ATPase (P-type) (TC 3.A.3) family. Type IB subfamily.</text>
</comment>
<dbReference type="Gene3D" id="3.40.1110.10">
    <property type="entry name" value="Calcium-transporting ATPase, cytoplasmic domain N"/>
    <property type="match status" value="1"/>
</dbReference>
<dbReference type="FunFam" id="2.70.150.10:FF:000020">
    <property type="entry name" value="Copper-exporting P-type ATPase A"/>
    <property type="match status" value="1"/>
</dbReference>
<keyword evidence="5 11" id="KW-0479">Metal-binding</keyword>
<dbReference type="NCBIfam" id="TIGR01525">
    <property type="entry name" value="ATPase-IB_hvy"/>
    <property type="match status" value="1"/>
</dbReference>
<dbReference type="GO" id="GO:0060003">
    <property type="term" value="P:copper ion export"/>
    <property type="evidence" value="ECO:0007669"/>
    <property type="project" value="UniProtKB-ARBA"/>
</dbReference>
<name>A0A418PSS5_9BACT</name>
<keyword evidence="10 11" id="KW-0472">Membrane</keyword>
<evidence type="ECO:0000256" key="5">
    <source>
        <dbReference type="ARBA" id="ARBA00022723"/>
    </source>
</evidence>
<evidence type="ECO:0000256" key="4">
    <source>
        <dbReference type="ARBA" id="ARBA00022692"/>
    </source>
</evidence>
<feature type="transmembrane region" description="Helical" evidence="11">
    <location>
        <begin position="783"/>
        <end position="802"/>
    </location>
</feature>
<dbReference type="EMBL" id="QXML01000004">
    <property type="protein sequence ID" value="RIW15924.1"/>
    <property type="molecule type" value="Genomic_DNA"/>
</dbReference>
<comment type="subcellular location">
    <subcellularLocation>
        <location evidence="1">Cell membrane</location>
        <topology evidence="1">Multi-pass membrane protein</topology>
    </subcellularLocation>
</comment>
<dbReference type="Pfam" id="PF00702">
    <property type="entry name" value="Hydrolase"/>
    <property type="match status" value="1"/>
</dbReference>
<dbReference type="GO" id="GO:0016887">
    <property type="term" value="F:ATP hydrolysis activity"/>
    <property type="evidence" value="ECO:0007669"/>
    <property type="project" value="InterPro"/>
</dbReference>
<dbReference type="GO" id="GO:0055070">
    <property type="term" value="P:copper ion homeostasis"/>
    <property type="evidence" value="ECO:0007669"/>
    <property type="project" value="TreeGrafter"/>
</dbReference>
<dbReference type="InterPro" id="IPR036412">
    <property type="entry name" value="HAD-like_sf"/>
</dbReference>
<evidence type="ECO:0000256" key="9">
    <source>
        <dbReference type="ARBA" id="ARBA00022989"/>
    </source>
</evidence>
<feature type="compositionally biased region" description="Basic and acidic residues" evidence="12">
    <location>
        <begin position="1"/>
        <end position="10"/>
    </location>
</feature>
<keyword evidence="7 11" id="KW-0067">ATP-binding</keyword>
<feature type="region of interest" description="Disordered" evidence="12">
    <location>
        <begin position="1"/>
        <end position="20"/>
    </location>
</feature>
<dbReference type="InterPro" id="IPR027256">
    <property type="entry name" value="P-typ_ATPase_IB"/>
</dbReference>
<dbReference type="Pfam" id="PF00122">
    <property type="entry name" value="E1-E2_ATPase"/>
    <property type="match status" value="1"/>
</dbReference>
<dbReference type="Pfam" id="PF00403">
    <property type="entry name" value="HMA"/>
    <property type="match status" value="1"/>
</dbReference>
<dbReference type="PROSITE" id="PS00154">
    <property type="entry name" value="ATPASE_E1_E2"/>
    <property type="match status" value="1"/>
</dbReference>
<dbReference type="InterPro" id="IPR023214">
    <property type="entry name" value="HAD_sf"/>
</dbReference>
<sequence length="809" mass="86774">MDATEIRDPKSLPGTGNKSEGSLIKQTFPVLGMTCAGCAASVESMLSHTDGVKSAAVNFAANTVLVEYTKGTTPESLQKALQSVGYDLIVDAEDPSAAQDEARLEHYLKVKKQTIGAAILTLPIVVFGMFFMDWEPGRWISLVLSVPVLFFFGRDFYIHAWKQARNGKANMDTLVALSTGIAFIFSVFNTLFPEFWHARGIHPHVYFEAATVIIVFISFGKLLEERAKSGTSEALKKLMGLQPKTLKVVVDGVEKELSIAEVQVGNEILVRPGEKIPVDGRVISGDSYVDESMISGEPVPVLKKAGEKVFSGTVNQKGSFHFIAEKVGKETLLSQIIQKVQEAQGSKAPVQKLVDKIAGIFVPTVILISLLTFGVWMVVGGEDAFTHGLLTSVAVLVIACPCALGLATPTAIMVGMGKGAENQILIKDAESLELGHRVNAVILDKTGTITEGKPTVASVQWAESSGQSSVGSEQSTVHRPHSTHGETYPAVDSVQTSLRATEERSNLDSATAFSSPPSGGWGVQQILLALESKSEHPLADAVVKYLKEKGVQPSSLQGFESLTGRGVKGKVEGKSYFVGNQKMLLENGIAITADLEAEAKVWSERAQTVIWFADETRSLTILGIEDQIKPSSRSAIQKLQKSGVEVYMLTGDNRQTAAAVAKQMGLTDFRAEVMPADKAEFVKELQSKGKIVAMVGDGINDSQALAQADVSIAMGHGSDIAMDVAKMTLITSDLEKVPQAFKLSTLTVNGIKQNLFWAFIYNIIGIPIAAGILYPINGFLLDPMIAGAAMAFSSVSVVLNSLRLKGRTL</sequence>
<evidence type="ECO:0000256" key="8">
    <source>
        <dbReference type="ARBA" id="ARBA00022967"/>
    </source>
</evidence>
<feature type="transmembrane region" description="Helical" evidence="11">
    <location>
        <begin position="114"/>
        <end position="132"/>
    </location>
</feature>
<dbReference type="InterPro" id="IPR059000">
    <property type="entry name" value="ATPase_P-type_domA"/>
</dbReference>
<dbReference type="GO" id="GO:0005886">
    <property type="term" value="C:plasma membrane"/>
    <property type="evidence" value="ECO:0007669"/>
    <property type="project" value="UniProtKB-SubCell"/>
</dbReference>
<evidence type="ECO:0000259" key="13">
    <source>
        <dbReference type="PROSITE" id="PS50846"/>
    </source>
</evidence>
<dbReference type="SFLD" id="SFLDS00003">
    <property type="entry name" value="Haloacid_Dehalogenase"/>
    <property type="match status" value="1"/>
</dbReference>
<keyword evidence="15" id="KW-1185">Reference proteome</keyword>
<gene>
    <name evidence="14" type="ORF">D0X99_09860</name>
</gene>
<keyword evidence="3 11" id="KW-1003">Cell membrane</keyword>
<feature type="transmembrane region" description="Helical" evidence="11">
    <location>
        <begin position="755"/>
        <end position="777"/>
    </location>
</feature>
<evidence type="ECO:0000256" key="3">
    <source>
        <dbReference type="ARBA" id="ARBA00022475"/>
    </source>
</evidence>
<feature type="compositionally biased region" description="Polar residues" evidence="12">
    <location>
        <begin position="507"/>
        <end position="517"/>
    </location>
</feature>
<feature type="transmembrane region" description="Helical" evidence="11">
    <location>
        <begin position="357"/>
        <end position="379"/>
    </location>
</feature>
<reference evidence="14 15" key="1">
    <citation type="submission" date="2018-09" db="EMBL/GenBank/DDBJ databases">
        <authorList>
            <person name="Wang X."/>
            <person name="Du Z."/>
        </authorList>
    </citation>
    <scope>NUCLEOTIDE SEQUENCE [LARGE SCALE GENOMIC DNA]</scope>
    <source>
        <strain evidence="14 15">N3</strain>
    </source>
</reference>
<dbReference type="GO" id="GO:0043682">
    <property type="term" value="F:P-type divalent copper transporter activity"/>
    <property type="evidence" value="ECO:0007669"/>
    <property type="project" value="TreeGrafter"/>
</dbReference>
<feature type="region of interest" description="Disordered" evidence="12">
    <location>
        <begin position="462"/>
        <end position="519"/>
    </location>
</feature>
<dbReference type="PRINTS" id="PR00943">
    <property type="entry name" value="CUATPASE"/>
</dbReference>
<dbReference type="GO" id="GO:0005524">
    <property type="term" value="F:ATP binding"/>
    <property type="evidence" value="ECO:0007669"/>
    <property type="project" value="UniProtKB-UniRule"/>
</dbReference>
<keyword evidence="9 11" id="KW-1133">Transmembrane helix</keyword>
<protein>
    <submittedName>
        <fullName evidence="14">Cu(2+)-exporting ATPase</fullName>
    </submittedName>
</protein>
<dbReference type="SUPFAM" id="SSF56784">
    <property type="entry name" value="HAD-like"/>
    <property type="match status" value="1"/>
</dbReference>
<dbReference type="Gene3D" id="3.30.70.100">
    <property type="match status" value="1"/>
</dbReference>
<feature type="transmembrane region" description="Helical" evidence="11">
    <location>
        <begin position="169"/>
        <end position="192"/>
    </location>
</feature>
<dbReference type="InterPro" id="IPR018303">
    <property type="entry name" value="ATPase_P-typ_P_site"/>
</dbReference>
<keyword evidence="4 11" id="KW-0812">Transmembrane</keyword>
<evidence type="ECO:0000313" key="15">
    <source>
        <dbReference type="Proteomes" id="UP000283522"/>
    </source>
</evidence>
<dbReference type="SFLD" id="SFLDF00027">
    <property type="entry name" value="p-type_atpase"/>
    <property type="match status" value="1"/>
</dbReference>
<organism evidence="14 15">
    <name type="scientific">Algoriphagus lacus</name>
    <dbReference type="NCBI Taxonomy" id="2056311"/>
    <lineage>
        <taxon>Bacteria</taxon>
        <taxon>Pseudomonadati</taxon>
        <taxon>Bacteroidota</taxon>
        <taxon>Cytophagia</taxon>
        <taxon>Cytophagales</taxon>
        <taxon>Cyclobacteriaceae</taxon>
        <taxon>Algoriphagus</taxon>
    </lineage>
</organism>
<dbReference type="SFLD" id="SFLDG00002">
    <property type="entry name" value="C1.7:_P-type_atpase_like"/>
    <property type="match status" value="1"/>
</dbReference>
<evidence type="ECO:0000256" key="11">
    <source>
        <dbReference type="RuleBase" id="RU362081"/>
    </source>
</evidence>
<dbReference type="InterPro" id="IPR006121">
    <property type="entry name" value="HMA_dom"/>
</dbReference>
<dbReference type="InterPro" id="IPR044492">
    <property type="entry name" value="P_typ_ATPase_HD_dom"/>
</dbReference>
<evidence type="ECO:0000256" key="1">
    <source>
        <dbReference type="ARBA" id="ARBA00004651"/>
    </source>
</evidence>
<dbReference type="Gene3D" id="1.20.1110.10">
    <property type="entry name" value="Calcium-transporting ATPase, transmembrane domain"/>
    <property type="match status" value="1"/>
</dbReference>
<dbReference type="CDD" id="cd02094">
    <property type="entry name" value="P-type_ATPase_Cu-like"/>
    <property type="match status" value="1"/>
</dbReference>
<dbReference type="InterPro" id="IPR008250">
    <property type="entry name" value="ATPase_P-typ_transduc_dom_A_sf"/>
</dbReference>